<name>A0A0A9HV31_ARUDO</name>
<reference evidence="2" key="2">
    <citation type="journal article" date="2015" name="Data Brief">
        <title>Shoot transcriptome of the giant reed, Arundo donax.</title>
        <authorList>
            <person name="Barrero R.A."/>
            <person name="Guerrero F.D."/>
            <person name="Moolhuijzen P."/>
            <person name="Goolsby J.A."/>
            <person name="Tidwell J."/>
            <person name="Bellgard S.E."/>
            <person name="Bellgard M.I."/>
        </authorList>
    </citation>
    <scope>NUCLEOTIDE SEQUENCE</scope>
    <source>
        <tissue evidence="2">Shoot tissue taken approximately 20 cm above the soil surface</tissue>
    </source>
</reference>
<feature type="transmembrane region" description="Helical" evidence="1">
    <location>
        <begin position="127"/>
        <end position="148"/>
    </location>
</feature>
<keyword evidence="1" id="KW-1133">Transmembrane helix</keyword>
<keyword evidence="1" id="KW-0472">Membrane</keyword>
<keyword evidence="1" id="KW-0812">Transmembrane</keyword>
<dbReference type="AlphaFoldDB" id="A0A0A9HV31"/>
<dbReference type="EMBL" id="GBRH01159175">
    <property type="protein sequence ID" value="JAE38721.1"/>
    <property type="molecule type" value="Transcribed_RNA"/>
</dbReference>
<organism evidence="2">
    <name type="scientific">Arundo donax</name>
    <name type="common">Giant reed</name>
    <name type="synonym">Donax arundinaceus</name>
    <dbReference type="NCBI Taxonomy" id="35708"/>
    <lineage>
        <taxon>Eukaryota</taxon>
        <taxon>Viridiplantae</taxon>
        <taxon>Streptophyta</taxon>
        <taxon>Embryophyta</taxon>
        <taxon>Tracheophyta</taxon>
        <taxon>Spermatophyta</taxon>
        <taxon>Magnoliopsida</taxon>
        <taxon>Liliopsida</taxon>
        <taxon>Poales</taxon>
        <taxon>Poaceae</taxon>
        <taxon>PACMAD clade</taxon>
        <taxon>Arundinoideae</taxon>
        <taxon>Arundineae</taxon>
        <taxon>Arundo</taxon>
    </lineage>
</organism>
<proteinExistence type="predicted"/>
<sequence>MWLTMHNVLNRGITKVRETTPMVSSYALPLHLSFREKIAAISSSTKRKNSYHYCNSSQFLSPHFLIKTQNSAQQNLTRTASVDQERRRRRSSLVVSWILALQSSISSTVVPWVLALVSLISSTVVPTMVALGSMASAPGWGASGAAVLN</sequence>
<feature type="transmembrane region" description="Helical" evidence="1">
    <location>
        <begin position="94"/>
        <end position="121"/>
    </location>
</feature>
<accession>A0A0A9HV31</accession>
<evidence type="ECO:0000313" key="2">
    <source>
        <dbReference type="EMBL" id="JAE38721.1"/>
    </source>
</evidence>
<evidence type="ECO:0000256" key="1">
    <source>
        <dbReference type="SAM" id="Phobius"/>
    </source>
</evidence>
<reference evidence="2" key="1">
    <citation type="submission" date="2014-09" db="EMBL/GenBank/DDBJ databases">
        <authorList>
            <person name="Magalhaes I.L.F."/>
            <person name="Oliveira U."/>
            <person name="Santos F.R."/>
            <person name="Vidigal T.H.D.A."/>
            <person name="Brescovit A.D."/>
            <person name="Santos A.J."/>
        </authorList>
    </citation>
    <scope>NUCLEOTIDE SEQUENCE</scope>
    <source>
        <tissue evidence="2">Shoot tissue taken approximately 20 cm above the soil surface</tissue>
    </source>
</reference>
<protein>
    <submittedName>
        <fullName evidence="2">p2C21</fullName>
    </submittedName>
</protein>